<reference evidence="2" key="1">
    <citation type="submission" date="2019-12" db="EMBL/GenBank/DDBJ databases">
        <title>Genome sequencing and annotation of Brassica cretica.</title>
        <authorList>
            <person name="Studholme D.J."/>
            <person name="Sarris P."/>
        </authorList>
    </citation>
    <scope>NUCLEOTIDE SEQUENCE</scope>
    <source>
        <strain evidence="2">PFS-109/04</strain>
        <tissue evidence="2">Leaf</tissue>
    </source>
</reference>
<feature type="region of interest" description="Disordered" evidence="1">
    <location>
        <begin position="1"/>
        <end position="57"/>
    </location>
</feature>
<name>A0A8S9R9J6_BRACR</name>
<dbReference type="AlphaFoldDB" id="A0A8S9R9J6"/>
<dbReference type="Proteomes" id="UP000712600">
    <property type="component" value="Unassembled WGS sequence"/>
</dbReference>
<feature type="compositionally biased region" description="Basic residues" evidence="1">
    <location>
        <begin position="39"/>
        <end position="57"/>
    </location>
</feature>
<accession>A0A8S9R9J6</accession>
<dbReference type="EMBL" id="QGKX02000996">
    <property type="protein sequence ID" value="KAF3560323.1"/>
    <property type="molecule type" value="Genomic_DNA"/>
</dbReference>
<organism evidence="2 3">
    <name type="scientific">Brassica cretica</name>
    <name type="common">Mustard</name>
    <dbReference type="NCBI Taxonomy" id="69181"/>
    <lineage>
        <taxon>Eukaryota</taxon>
        <taxon>Viridiplantae</taxon>
        <taxon>Streptophyta</taxon>
        <taxon>Embryophyta</taxon>
        <taxon>Tracheophyta</taxon>
        <taxon>Spermatophyta</taxon>
        <taxon>Magnoliopsida</taxon>
        <taxon>eudicotyledons</taxon>
        <taxon>Gunneridae</taxon>
        <taxon>Pentapetalae</taxon>
        <taxon>rosids</taxon>
        <taxon>malvids</taxon>
        <taxon>Brassicales</taxon>
        <taxon>Brassicaceae</taxon>
        <taxon>Brassiceae</taxon>
        <taxon>Brassica</taxon>
    </lineage>
</organism>
<evidence type="ECO:0000313" key="3">
    <source>
        <dbReference type="Proteomes" id="UP000712600"/>
    </source>
</evidence>
<proteinExistence type="predicted"/>
<protein>
    <submittedName>
        <fullName evidence="2">Uncharacterized protein</fullName>
    </submittedName>
</protein>
<comment type="caution">
    <text evidence="2">The sequence shown here is derived from an EMBL/GenBank/DDBJ whole genome shotgun (WGS) entry which is preliminary data.</text>
</comment>
<sequence>MQLKKRPPQPSPSITTTTRYCQSATEMSCRENGGGGRMISRRRRRKIATACARVRRR</sequence>
<evidence type="ECO:0000313" key="2">
    <source>
        <dbReference type="EMBL" id="KAF3560323.1"/>
    </source>
</evidence>
<evidence type="ECO:0000256" key="1">
    <source>
        <dbReference type="SAM" id="MobiDB-lite"/>
    </source>
</evidence>
<gene>
    <name evidence="2" type="ORF">F2Q69_00011886</name>
</gene>